<dbReference type="Gene3D" id="1.25.40.1040">
    <property type="match status" value="1"/>
</dbReference>
<comment type="caution">
    <text evidence="6">The sequence shown here is derived from an EMBL/GenBank/DDBJ whole genome shotgun (WGS) entry which is preliminary data.</text>
</comment>
<feature type="region of interest" description="Disordered" evidence="4">
    <location>
        <begin position="671"/>
        <end position="721"/>
    </location>
</feature>
<keyword evidence="7" id="KW-1185">Reference proteome</keyword>
<evidence type="ECO:0000259" key="5">
    <source>
        <dbReference type="Pfam" id="PF05843"/>
    </source>
</evidence>
<dbReference type="Proteomes" id="UP001314263">
    <property type="component" value="Unassembled WGS sequence"/>
</dbReference>
<feature type="compositionally biased region" description="Pro residues" evidence="4">
    <location>
        <begin position="530"/>
        <end position="558"/>
    </location>
</feature>
<dbReference type="SUPFAM" id="SSF48452">
    <property type="entry name" value="TPR-like"/>
    <property type="match status" value="1"/>
</dbReference>
<evidence type="ECO:0000313" key="6">
    <source>
        <dbReference type="EMBL" id="CAK0785107.1"/>
    </source>
</evidence>
<dbReference type="InterPro" id="IPR008847">
    <property type="entry name" value="Suf"/>
</dbReference>
<feature type="compositionally biased region" description="Pro residues" evidence="4">
    <location>
        <begin position="567"/>
        <end position="596"/>
    </location>
</feature>
<evidence type="ECO:0000256" key="2">
    <source>
        <dbReference type="ARBA" id="ARBA00022737"/>
    </source>
</evidence>
<evidence type="ECO:0000313" key="7">
    <source>
        <dbReference type="Proteomes" id="UP001314263"/>
    </source>
</evidence>
<dbReference type="InterPro" id="IPR045243">
    <property type="entry name" value="Rna14-like"/>
</dbReference>
<feature type="domain" description="Suppressor of forked" evidence="5">
    <location>
        <begin position="3"/>
        <end position="107"/>
    </location>
</feature>
<organism evidence="6 7">
    <name type="scientific">Coccomyxa viridis</name>
    <dbReference type="NCBI Taxonomy" id="1274662"/>
    <lineage>
        <taxon>Eukaryota</taxon>
        <taxon>Viridiplantae</taxon>
        <taxon>Chlorophyta</taxon>
        <taxon>core chlorophytes</taxon>
        <taxon>Trebouxiophyceae</taxon>
        <taxon>Trebouxiophyceae incertae sedis</taxon>
        <taxon>Coccomyxaceae</taxon>
        <taxon>Coccomyxa</taxon>
    </lineage>
</organism>
<dbReference type="AlphaFoldDB" id="A0AAV1IEJ7"/>
<sequence>MHDKIAEFRARTEADCWDVPAWEGLVRETVAAAAKQPLADAVAKEINALELLLKQFPSAAVYWARLAQAHLRSNNITAAKQVFSRCMLTCLSMDVWMTYLQFIKQAPAKDSPEYNALYSSGALEGQIEAQRVLALRRAYQRAVQVPTPALEQLWAAYERFEQSSSNKALGRKVLDEQRPKYHLARQVFRERSQLMQPLAMQALAVPPGGTPSAQAAAWRAYIGWERSNPQRLDGPALAARVSLAYEQALMPLYHHPEVWVEYARWHAADGGGGPQQAASILARARKAVPSCLLVHFMAADLEESRGNTESSRQIYEDLVQGTLSKEDAAASGPAKAQSRPELSPDLAGLAWIQYMRWARRADSVNASRKLFVKARKWPQCSWQVYAGSALIEWHGEKNDTVPRKIFELGLQNFETEAEYVLTYADFLWGLGDYDNMRALFERALGAKSNSKKLWDRYIQMEYDLGGFSQVTALEERRRDALPDLPPSDLLNVALQKYRYLDLWPCGPEDRLHLERLLGWKPPAMPARMATPPPAAGPPPAAAPPGAQPPKSRPQPQGPMGPGAPLGVLPPPGEPRSAPGPSPAPQHLPPPAAPHPAPGVLQSMPPPANGSYEPIKQMPAELGKLITALPPIHTYEGPPIDVDTVIGILMAEDLSPLALATRKADALGFTVKALPPKKPFKSGPRPGGRAGGRGRGKRERDQAAEEGEIGSDGGQRQKMGPG</sequence>
<comment type="subcellular location">
    <subcellularLocation>
        <location evidence="1">Nucleus</location>
    </subcellularLocation>
</comment>
<dbReference type="Pfam" id="PF05843">
    <property type="entry name" value="Suf"/>
    <property type="match status" value="2"/>
</dbReference>
<dbReference type="PANTHER" id="PTHR19980:SF0">
    <property type="entry name" value="CLEAVAGE STIMULATION FACTOR SUBUNIT 3"/>
    <property type="match status" value="1"/>
</dbReference>
<gene>
    <name evidence="6" type="ORF">CVIRNUC_008313</name>
</gene>
<dbReference type="GO" id="GO:0031124">
    <property type="term" value="P:mRNA 3'-end processing"/>
    <property type="evidence" value="ECO:0007669"/>
    <property type="project" value="InterPro"/>
</dbReference>
<dbReference type="EMBL" id="CAUYUE010000011">
    <property type="protein sequence ID" value="CAK0785107.1"/>
    <property type="molecule type" value="Genomic_DNA"/>
</dbReference>
<dbReference type="InterPro" id="IPR011990">
    <property type="entry name" value="TPR-like_helical_dom_sf"/>
</dbReference>
<dbReference type="GO" id="GO:0003729">
    <property type="term" value="F:mRNA binding"/>
    <property type="evidence" value="ECO:0007669"/>
    <property type="project" value="TreeGrafter"/>
</dbReference>
<dbReference type="GO" id="GO:0005634">
    <property type="term" value="C:nucleus"/>
    <property type="evidence" value="ECO:0007669"/>
    <property type="project" value="UniProtKB-SubCell"/>
</dbReference>
<keyword evidence="2" id="KW-0677">Repeat</keyword>
<evidence type="ECO:0000256" key="3">
    <source>
        <dbReference type="ARBA" id="ARBA00023242"/>
    </source>
</evidence>
<dbReference type="SMART" id="SM00386">
    <property type="entry name" value="HAT"/>
    <property type="match status" value="6"/>
</dbReference>
<accession>A0AAV1IEJ7</accession>
<dbReference type="InterPro" id="IPR003107">
    <property type="entry name" value="HAT"/>
</dbReference>
<feature type="region of interest" description="Disordered" evidence="4">
    <location>
        <begin position="524"/>
        <end position="614"/>
    </location>
</feature>
<keyword evidence="3" id="KW-0539">Nucleus</keyword>
<protein>
    <recommendedName>
        <fullName evidence="5">Suppressor of forked domain-containing protein</fullName>
    </recommendedName>
</protein>
<evidence type="ECO:0000256" key="1">
    <source>
        <dbReference type="ARBA" id="ARBA00004123"/>
    </source>
</evidence>
<evidence type="ECO:0000256" key="4">
    <source>
        <dbReference type="SAM" id="MobiDB-lite"/>
    </source>
</evidence>
<reference evidence="6 7" key="1">
    <citation type="submission" date="2023-10" db="EMBL/GenBank/DDBJ databases">
        <authorList>
            <person name="Maclean D."/>
            <person name="Macfadyen A."/>
        </authorList>
    </citation>
    <scope>NUCLEOTIDE SEQUENCE [LARGE SCALE GENOMIC DNA]</scope>
</reference>
<feature type="domain" description="Suppressor of forked" evidence="5">
    <location>
        <begin position="128"/>
        <end position="508"/>
    </location>
</feature>
<proteinExistence type="predicted"/>
<name>A0AAV1IEJ7_9CHLO</name>
<dbReference type="PANTHER" id="PTHR19980">
    <property type="entry name" value="RNA CLEAVAGE STIMULATION FACTOR"/>
    <property type="match status" value="1"/>
</dbReference>